<feature type="binding site" description="axial binding residue" evidence="17">
    <location>
        <position position="76"/>
    </location>
    <ligand>
        <name>heme</name>
        <dbReference type="ChEBI" id="CHEBI:30413"/>
        <note>ligand shared with second transmembrane subunit</note>
    </ligand>
    <ligandPart>
        <name>Fe</name>
        <dbReference type="ChEBI" id="CHEBI:18248"/>
    </ligandPart>
</feature>
<dbReference type="PANTHER" id="PTHR41910">
    <property type="entry name" value="SUCCINATE DEHYDROGENASE 2 MEMBRANE SUBUNIT SDHC"/>
    <property type="match status" value="1"/>
</dbReference>
<evidence type="ECO:0000256" key="2">
    <source>
        <dbReference type="ARBA" id="ARBA00004141"/>
    </source>
</evidence>
<keyword evidence="13 18" id="KW-1133">Transmembrane helix</keyword>
<dbReference type="Gene3D" id="1.20.1300.10">
    <property type="entry name" value="Fumarate reductase/succinate dehydrogenase, transmembrane subunit"/>
    <property type="match status" value="1"/>
</dbReference>
<keyword evidence="12" id="KW-0249">Electron transport</keyword>
<evidence type="ECO:0000256" key="1">
    <source>
        <dbReference type="ARBA" id="ARBA00004050"/>
    </source>
</evidence>
<evidence type="ECO:0000256" key="11">
    <source>
        <dbReference type="ARBA" id="ARBA00022723"/>
    </source>
</evidence>
<comment type="pathway">
    <text evidence="3">Carbohydrate metabolism; tricarboxylic acid cycle.</text>
</comment>
<evidence type="ECO:0000256" key="4">
    <source>
        <dbReference type="ARBA" id="ARBA00007244"/>
    </source>
</evidence>
<protein>
    <recommendedName>
        <fullName evidence="6">Succinate dehydrogenase cytochrome b556 subunit</fullName>
    </recommendedName>
    <alternativeName>
        <fullName evidence="5">Succinate dehydrogenase hydrophobic membrane anchor subunit</fullName>
    </alternativeName>
</protein>
<dbReference type="SUPFAM" id="SSF81343">
    <property type="entry name" value="Fumarate reductase respiratory complex transmembrane subunits"/>
    <property type="match status" value="1"/>
</dbReference>
<sequence>MKAYPPKVRYRLHPGYIAWLFQRISGLALVLYLIMHVYVIHHIALGRQAFDEIMAVVQSPLFHLAEAALLAAVVYHGVNGLRVILLDYGRAADKQKISPWVLGVMSLCAVIVLAGAIPMIKLALH</sequence>
<feature type="transmembrane region" description="Helical" evidence="18">
    <location>
        <begin position="61"/>
        <end position="85"/>
    </location>
</feature>
<keyword evidence="9 17" id="KW-0349">Heme</keyword>
<evidence type="ECO:0000256" key="7">
    <source>
        <dbReference type="ARBA" id="ARBA00022448"/>
    </source>
</evidence>
<evidence type="ECO:0000256" key="3">
    <source>
        <dbReference type="ARBA" id="ARBA00005163"/>
    </source>
</evidence>
<evidence type="ECO:0000256" key="14">
    <source>
        <dbReference type="ARBA" id="ARBA00023004"/>
    </source>
</evidence>
<keyword evidence="15 18" id="KW-0472">Membrane</keyword>
<keyword evidence="14 17" id="KW-0408">Iron</keyword>
<reference evidence="19 20" key="1">
    <citation type="journal article" date="2010" name="Stand. Genomic Sci.">
        <title>Complete genome sequence of Desulfarculus baarsii type strain (2st14).</title>
        <authorList>
            <person name="Sun H."/>
            <person name="Spring S."/>
            <person name="Lapidus A."/>
            <person name="Davenport K."/>
            <person name="Del Rio T.G."/>
            <person name="Tice H."/>
            <person name="Nolan M."/>
            <person name="Copeland A."/>
            <person name="Cheng J.F."/>
            <person name="Lucas S."/>
            <person name="Tapia R."/>
            <person name="Goodwin L."/>
            <person name="Pitluck S."/>
            <person name="Ivanova N."/>
            <person name="Pagani I."/>
            <person name="Mavromatis K."/>
            <person name="Ovchinnikova G."/>
            <person name="Pati A."/>
            <person name="Chen A."/>
            <person name="Palaniappan K."/>
            <person name="Hauser L."/>
            <person name="Chang Y.J."/>
            <person name="Jeffries C.D."/>
            <person name="Detter J.C."/>
            <person name="Han C."/>
            <person name="Rohde M."/>
            <person name="Brambilla E."/>
            <person name="Goker M."/>
            <person name="Woyke T."/>
            <person name="Bristow J."/>
            <person name="Eisen J.A."/>
            <person name="Markowitz V."/>
            <person name="Hugenholtz P."/>
            <person name="Kyrpides N.C."/>
            <person name="Klenk H.P."/>
            <person name="Land M."/>
        </authorList>
    </citation>
    <scope>NUCLEOTIDE SEQUENCE [LARGE SCALE GENOMIC DNA]</scope>
    <source>
        <strain evidence="20">ATCC 33931 / DSM 2075 / LMG 7858 / VKM B-1802 / 2st14</strain>
    </source>
</reference>
<dbReference type="STRING" id="644282.Deba_1091"/>
<dbReference type="OrthoDB" id="276905at2"/>
<feature type="transmembrane region" description="Helical" evidence="18">
    <location>
        <begin position="20"/>
        <end position="41"/>
    </location>
</feature>
<dbReference type="GO" id="GO:0020037">
    <property type="term" value="F:heme binding"/>
    <property type="evidence" value="ECO:0007669"/>
    <property type="project" value="InterPro"/>
</dbReference>
<dbReference type="GO" id="GO:0009055">
    <property type="term" value="F:electron transfer activity"/>
    <property type="evidence" value="ECO:0007669"/>
    <property type="project" value="InterPro"/>
</dbReference>
<dbReference type="NCBIfam" id="TIGR02970">
    <property type="entry name" value="succ_dehyd_cytB"/>
    <property type="match status" value="1"/>
</dbReference>
<dbReference type="InterPro" id="IPR014312">
    <property type="entry name" value="Succ_DH_anchor"/>
</dbReference>
<evidence type="ECO:0000256" key="17">
    <source>
        <dbReference type="PIRSR" id="PIRSR000178-1"/>
    </source>
</evidence>
<evidence type="ECO:0000313" key="20">
    <source>
        <dbReference type="Proteomes" id="UP000009047"/>
    </source>
</evidence>
<evidence type="ECO:0000256" key="16">
    <source>
        <dbReference type="ARBA" id="ARBA00025912"/>
    </source>
</evidence>
<keyword evidence="7" id="KW-0813">Transport</keyword>
<name>E1QIN6_DESB2</name>
<dbReference type="InterPro" id="IPR000701">
    <property type="entry name" value="SuccDH_FuR_B_TM-su"/>
</dbReference>
<comment type="function">
    <text evidence="1">Membrane-anchoring subunit of succinate dehydrogenase (SDH).</text>
</comment>
<comment type="similarity">
    <text evidence="4">Belongs to the cytochrome b560 family.</text>
</comment>
<evidence type="ECO:0000256" key="12">
    <source>
        <dbReference type="ARBA" id="ARBA00022982"/>
    </source>
</evidence>
<keyword evidence="8" id="KW-0816">Tricarboxylic acid cycle</keyword>
<accession>E1QIN6</accession>
<dbReference type="InterPro" id="IPR034804">
    <property type="entry name" value="SQR/QFR_C/D"/>
</dbReference>
<evidence type="ECO:0000256" key="5">
    <source>
        <dbReference type="ARBA" id="ARBA00019425"/>
    </source>
</evidence>
<keyword evidence="10 18" id="KW-0812">Transmembrane</keyword>
<dbReference type="GO" id="GO:0006099">
    <property type="term" value="P:tricarboxylic acid cycle"/>
    <property type="evidence" value="ECO:0007669"/>
    <property type="project" value="UniProtKB-UniPathway"/>
</dbReference>
<dbReference type="EMBL" id="CP002085">
    <property type="protein sequence ID" value="ADK84459.1"/>
    <property type="molecule type" value="Genomic_DNA"/>
</dbReference>
<dbReference type="NCBIfam" id="TIGR02968">
    <property type="entry name" value="succ_dehyd_anc"/>
    <property type="match status" value="1"/>
</dbReference>
<evidence type="ECO:0000256" key="9">
    <source>
        <dbReference type="ARBA" id="ARBA00022617"/>
    </source>
</evidence>
<dbReference type="InterPro" id="IPR014314">
    <property type="entry name" value="Succ_DH_cytb556"/>
</dbReference>
<dbReference type="PIRSF" id="PIRSF000178">
    <property type="entry name" value="SDH_cyt_b560"/>
    <property type="match status" value="1"/>
</dbReference>
<dbReference type="RefSeq" id="WP_013257913.1">
    <property type="nucleotide sequence ID" value="NC_014365.1"/>
</dbReference>
<gene>
    <name evidence="19" type="ordered locus">Deba_1091</name>
</gene>
<dbReference type="InterPro" id="IPR039023">
    <property type="entry name" value="SdhC_prok"/>
</dbReference>
<dbReference type="eggNOG" id="COG2009">
    <property type="taxonomic scope" value="Bacteria"/>
</dbReference>
<dbReference type="PANTHER" id="PTHR41910:SF1">
    <property type="entry name" value="SUCCINATE DEHYDROGENASE HYDROPHOBIC MEMBRANE ANCHOR SUBUNIT"/>
    <property type="match status" value="1"/>
</dbReference>
<organism evidence="19 20">
    <name type="scientific">Desulfarculus baarsii (strain ATCC 33931 / DSM 2075 / LMG 7858 / VKM B-1802 / 2st14)</name>
    <dbReference type="NCBI Taxonomy" id="644282"/>
    <lineage>
        <taxon>Bacteria</taxon>
        <taxon>Pseudomonadati</taxon>
        <taxon>Thermodesulfobacteriota</taxon>
        <taxon>Desulfarculia</taxon>
        <taxon>Desulfarculales</taxon>
        <taxon>Desulfarculaceae</taxon>
        <taxon>Desulfarculus</taxon>
    </lineage>
</organism>
<comment type="subcellular location">
    <subcellularLocation>
        <location evidence="2">Membrane</location>
        <topology evidence="2">Multi-pass membrane protein</topology>
    </subcellularLocation>
</comment>
<dbReference type="GO" id="GO:0046872">
    <property type="term" value="F:metal ion binding"/>
    <property type="evidence" value="ECO:0007669"/>
    <property type="project" value="UniProtKB-KW"/>
</dbReference>
<dbReference type="UniPathway" id="UPA00223"/>
<dbReference type="AlphaFoldDB" id="E1QIN6"/>
<dbReference type="Pfam" id="PF01127">
    <property type="entry name" value="Sdh_cyt"/>
    <property type="match status" value="1"/>
</dbReference>
<dbReference type="KEGG" id="dbr:Deba_1091"/>
<evidence type="ECO:0000256" key="13">
    <source>
        <dbReference type="ARBA" id="ARBA00022989"/>
    </source>
</evidence>
<evidence type="ECO:0000256" key="6">
    <source>
        <dbReference type="ARBA" id="ARBA00020076"/>
    </source>
</evidence>
<comment type="cofactor">
    <cofactor evidence="17">
        <name>heme</name>
        <dbReference type="ChEBI" id="CHEBI:30413"/>
    </cofactor>
    <text evidence="17">The heme is bound between the two transmembrane subunits.</text>
</comment>
<dbReference type="HOGENOM" id="CLU_127125_0_0_7"/>
<proteinExistence type="inferred from homology"/>
<evidence type="ECO:0000256" key="10">
    <source>
        <dbReference type="ARBA" id="ARBA00022692"/>
    </source>
</evidence>
<keyword evidence="20" id="KW-1185">Reference proteome</keyword>
<evidence type="ECO:0000256" key="18">
    <source>
        <dbReference type="SAM" id="Phobius"/>
    </source>
</evidence>
<evidence type="ECO:0000256" key="15">
    <source>
        <dbReference type="ARBA" id="ARBA00023136"/>
    </source>
</evidence>
<evidence type="ECO:0000256" key="8">
    <source>
        <dbReference type="ARBA" id="ARBA00022532"/>
    </source>
</evidence>
<feature type="transmembrane region" description="Helical" evidence="18">
    <location>
        <begin position="97"/>
        <end position="120"/>
    </location>
</feature>
<dbReference type="GO" id="GO:0016020">
    <property type="term" value="C:membrane"/>
    <property type="evidence" value="ECO:0007669"/>
    <property type="project" value="UniProtKB-SubCell"/>
</dbReference>
<comment type="subunit">
    <text evidence="16">Part of an enzyme complex containing four subunits: a flavoprotein, an iron-sulfur protein, plus two membrane-anchoring proteins, SdhC and SdhD. The complex can form homotrimers.</text>
</comment>
<evidence type="ECO:0000313" key="19">
    <source>
        <dbReference type="EMBL" id="ADK84459.1"/>
    </source>
</evidence>
<keyword evidence="11 17" id="KW-0479">Metal-binding</keyword>
<dbReference type="Proteomes" id="UP000009047">
    <property type="component" value="Chromosome"/>
</dbReference>